<dbReference type="SUPFAM" id="SSF49464">
    <property type="entry name" value="Carboxypeptidase regulatory domain-like"/>
    <property type="match status" value="1"/>
</dbReference>
<dbReference type="GO" id="GO:0009279">
    <property type="term" value="C:cell outer membrane"/>
    <property type="evidence" value="ECO:0007669"/>
    <property type="project" value="UniProtKB-SubCell"/>
</dbReference>
<keyword evidence="5 7" id="KW-0472">Membrane</keyword>
<name>A0A212JEI3_9BACT</name>
<sequence>MKIKPKKMKSSAALMRRIFFFTCFLLASVTTIYAQTKTISGKVVDQANEPLIGVSVLVQGTTNGTITDIDGMYSLSAKQGDVLVFSYLGMKSQSVTVGAQNAINVVLEDDAKMLTETVVIGYGTAKKRDLTGSIASIKAEDIANRPSANPLASLQGKVAGVQVVNTGIAGQDPEIRIRGTNSINGYKPLYVVDGLFNDNISFLNAADIESMEILKDPSSLAIFGVRGANGVIIVTTKKAKEGQTLVNINTSFGFKSVVDKIKMANAAQFKELYSEQLANQGASPFDYTNWTADTDWQDEIFQTGFITNNNISITSSSERNKFYMGVGYTSEEGTLKHEQFSKVTINLSSDYTITKAFKVGFQFNGARSTPLNTSTSLYTDAVKRALYAAPIGAPYNEKEGLYNTLPSFQKNEVSNPMTIVELQKDMNKVIDYRASGNVYGDLTFLKNFNFRVMYSLDYKSYDSRLYTPKRTIFDVDTQQPVVMGDGKTAVQQQKTNETKVQSDYLLTYTNSFNNHNITATAGFTTFYNSLSTLTGKRGEGNGLPIANDPDKWFVSIGDPDAATTGSDQWERSTVSFLLRGLYNYKNKYLFNGSFRRDGSSAFFYTGNEWQNFYSVGAGWVMTEEDFMKNLTFLDYLKLKASWGTLGNQNMLRVYPAEPILINTTSAVFGDNIIPGYTIAYLPSVSLRWEKVKAWEAGFEAYFLKNRLNFEGVYYKKNTNQLLAEVPGITGTTPGLQNLGEIENKGVELSLSWNDKIGSDWRYGINANFTTIKNKVLSLYQDGYTITDGTSGLPMMSYTQAGYPIGYFYGYKVEGVYQNQTEIDNSPTNKLTKVLPGDLKFKDVNGDGEITTADRTMIGNPTPDFTYGLSVNLGYKNFDLSVDMMGVYGNEIYRTWNIFEWSQFNYLESKMGRWHGEGTSNTEPILNRKRAINGKDYPSEYFIEDGSFFRIRNIQLGYTFGADMLKKLRMKSLRVYINAQNPKTWKNNTGYTPEIGGSATAFGIDSNPYPMPAVYTFGLNLTF</sequence>
<feature type="signal peptide" evidence="8">
    <location>
        <begin position="1"/>
        <end position="34"/>
    </location>
</feature>
<evidence type="ECO:0000256" key="2">
    <source>
        <dbReference type="ARBA" id="ARBA00022448"/>
    </source>
</evidence>
<gene>
    <name evidence="10" type="ORF">KL86DYS2_11340</name>
</gene>
<dbReference type="Gene3D" id="2.170.130.10">
    <property type="entry name" value="TonB-dependent receptor, plug domain"/>
    <property type="match status" value="1"/>
</dbReference>
<feature type="domain" description="TonB-dependent receptor plug" evidence="9">
    <location>
        <begin position="126"/>
        <end position="231"/>
    </location>
</feature>
<dbReference type="FunFam" id="2.60.40.1120:FF:000003">
    <property type="entry name" value="Outer membrane protein Omp121"/>
    <property type="match status" value="1"/>
</dbReference>
<evidence type="ECO:0000256" key="7">
    <source>
        <dbReference type="PROSITE-ProRule" id="PRU01360"/>
    </source>
</evidence>
<proteinExistence type="inferred from homology"/>
<dbReference type="AlphaFoldDB" id="A0A212JEI3"/>
<dbReference type="NCBIfam" id="TIGR04057">
    <property type="entry name" value="SusC_RagA_signa"/>
    <property type="match status" value="1"/>
</dbReference>
<evidence type="ECO:0000256" key="6">
    <source>
        <dbReference type="ARBA" id="ARBA00023237"/>
    </source>
</evidence>
<evidence type="ECO:0000259" key="9">
    <source>
        <dbReference type="Pfam" id="PF07715"/>
    </source>
</evidence>
<dbReference type="InterPro" id="IPR023996">
    <property type="entry name" value="TonB-dep_OMP_SusC/RagA"/>
</dbReference>
<dbReference type="InterPro" id="IPR037066">
    <property type="entry name" value="Plug_dom_sf"/>
</dbReference>
<evidence type="ECO:0000256" key="8">
    <source>
        <dbReference type="SAM" id="SignalP"/>
    </source>
</evidence>
<dbReference type="InterPro" id="IPR036942">
    <property type="entry name" value="Beta-barrel_TonB_sf"/>
</dbReference>
<dbReference type="InterPro" id="IPR023997">
    <property type="entry name" value="TonB-dep_OMP_SusC/RagA_CS"/>
</dbReference>
<dbReference type="InterPro" id="IPR008969">
    <property type="entry name" value="CarboxyPept-like_regulatory"/>
</dbReference>
<reference evidence="10" key="1">
    <citation type="submission" date="2016-04" db="EMBL/GenBank/DDBJ databases">
        <authorList>
            <person name="Evans L.H."/>
            <person name="Alamgir A."/>
            <person name="Owens N."/>
            <person name="Weber N.D."/>
            <person name="Virtaneva K."/>
            <person name="Barbian K."/>
            <person name="Babar A."/>
            <person name="Rosenke K."/>
        </authorList>
    </citation>
    <scope>NUCLEOTIDE SEQUENCE</scope>
    <source>
        <strain evidence="10">86-2</strain>
    </source>
</reference>
<evidence type="ECO:0000313" key="10">
    <source>
        <dbReference type="EMBL" id="SBV97822.1"/>
    </source>
</evidence>
<keyword evidence="6 7" id="KW-0998">Cell outer membrane</keyword>
<dbReference type="FunFam" id="2.170.130.10:FF:000009">
    <property type="entry name" value="SusC/RagA family TonB-linked outer membrane protein"/>
    <property type="match status" value="1"/>
</dbReference>
<dbReference type="PROSITE" id="PS52016">
    <property type="entry name" value="TONB_DEPENDENT_REC_3"/>
    <property type="match status" value="1"/>
</dbReference>
<dbReference type="InterPro" id="IPR039426">
    <property type="entry name" value="TonB-dep_rcpt-like"/>
</dbReference>
<evidence type="ECO:0000256" key="1">
    <source>
        <dbReference type="ARBA" id="ARBA00004571"/>
    </source>
</evidence>
<keyword evidence="8" id="KW-0732">Signal</keyword>
<dbReference type="NCBIfam" id="TIGR04056">
    <property type="entry name" value="OMP_RagA_SusC"/>
    <property type="match status" value="1"/>
</dbReference>
<evidence type="ECO:0000256" key="5">
    <source>
        <dbReference type="ARBA" id="ARBA00023136"/>
    </source>
</evidence>
<dbReference type="Gene3D" id="2.60.40.1120">
    <property type="entry name" value="Carboxypeptidase-like, regulatory domain"/>
    <property type="match status" value="1"/>
</dbReference>
<evidence type="ECO:0000256" key="4">
    <source>
        <dbReference type="ARBA" id="ARBA00022692"/>
    </source>
</evidence>
<feature type="chain" id="PRO_5012849411" description="TonB-dependent receptor plug domain-containing protein" evidence="8">
    <location>
        <begin position="35"/>
        <end position="1022"/>
    </location>
</feature>
<dbReference type="Pfam" id="PF13715">
    <property type="entry name" value="CarbopepD_reg_2"/>
    <property type="match status" value="1"/>
</dbReference>
<evidence type="ECO:0000256" key="3">
    <source>
        <dbReference type="ARBA" id="ARBA00022452"/>
    </source>
</evidence>
<protein>
    <recommendedName>
        <fullName evidence="9">TonB-dependent receptor plug domain-containing protein</fullName>
    </recommendedName>
</protein>
<keyword evidence="3 7" id="KW-1134">Transmembrane beta strand</keyword>
<dbReference type="SUPFAM" id="SSF56935">
    <property type="entry name" value="Porins"/>
    <property type="match status" value="1"/>
</dbReference>
<accession>A0A212JEI3</accession>
<keyword evidence="2 7" id="KW-0813">Transport</keyword>
<organism evidence="10">
    <name type="scientific">uncultured Dysgonomonas sp</name>
    <dbReference type="NCBI Taxonomy" id="206096"/>
    <lineage>
        <taxon>Bacteria</taxon>
        <taxon>Pseudomonadati</taxon>
        <taxon>Bacteroidota</taxon>
        <taxon>Bacteroidia</taxon>
        <taxon>Bacteroidales</taxon>
        <taxon>Dysgonomonadaceae</taxon>
        <taxon>Dysgonomonas</taxon>
        <taxon>environmental samples</taxon>
    </lineage>
</organism>
<dbReference type="Gene3D" id="2.40.170.20">
    <property type="entry name" value="TonB-dependent receptor, beta-barrel domain"/>
    <property type="match status" value="1"/>
</dbReference>
<comment type="similarity">
    <text evidence="7">Belongs to the TonB-dependent receptor family.</text>
</comment>
<keyword evidence="4 7" id="KW-0812">Transmembrane</keyword>
<dbReference type="InterPro" id="IPR012910">
    <property type="entry name" value="Plug_dom"/>
</dbReference>
<comment type="subcellular location">
    <subcellularLocation>
        <location evidence="1 7">Cell outer membrane</location>
        <topology evidence="1 7">Multi-pass membrane protein</topology>
    </subcellularLocation>
</comment>
<dbReference type="EMBL" id="FLUL01000001">
    <property type="protein sequence ID" value="SBV97822.1"/>
    <property type="molecule type" value="Genomic_DNA"/>
</dbReference>
<dbReference type="Pfam" id="PF07715">
    <property type="entry name" value="Plug"/>
    <property type="match status" value="1"/>
</dbReference>